<keyword evidence="1" id="KW-0732">Signal</keyword>
<name>A0ABT6WQZ3_9ACTN</name>
<dbReference type="CDD" id="cd00229">
    <property type="entry name" value="SGNH_hydrolase"/>
    <property type="match status" value="1"/>
</dbReference>
<dbReference type="PANTHER" id="PTHR30383">
    <property type="entry name" value="THIOESTERASE 1/PROTEASE 1/LYSOPHOSPHOLIPASE L1"/>
    <property type="match status" value="1"/>
</dbReference>
<organism evidence="3 4">
    <name type="scientific">Actinoplanes sandaracinus</name>
    <dbReference type="NCBI Taxonomy" id="3045177"/>
    <lineage>
        <taxon>Bacteria</taxon>
        <taxon>Bacillati</taxon>
        <taxon>Actinomycetota</taxon>
        <taxon>Actinomycetes</taxon>
        <taxon>Micromonosporales</taxon>
        <taxon>Micromonosporaceae</taxon>
        <taxon>Actinoplanes</taxon>
    </lineage>
</organism>
<feature type="domain" description="SGNH hydrolase-type esterase" evidence="2">
    <location>
        <begin position="222"/>
        <end position="370"/>
    </location>
</feature>
<evidence type="ECO:0000259" key="2">
    <source>
        <dbReference type="Pfam" id="PF13472"/>
    </source>
</evidence>
<evidence type="ECO:0000256" key="1">
    <source>
        <dbReference type="SAM" id="SignalP"/>
    </source>
</evidence>
<gene>
    <name evidence="3" type="ORF">QLQ12_26435</name>
</gene>
<keyword evidence="4" id="KW-1185">Reference proteome</keyword>
<evidence type="ECO:0000313" key="4">
    <source>
        <dbReference type="Proteomes" id="UP001241758"/>
    </source>
</evidence>
<dbReference type="InterPro" id="IPR006311">
    <property type="entry name" value="TAT_signal"/>
</dbReference>
<dbReference type="Gene3D" id="3.40.50.1110">
    <property type="entry name" value="SGNH hydrolase"/>
    <property type="match status" value="1"/>
</dbReference>
<dbReference type="PROSITE" id="PS51318">
    <property type="entry name" value="TAT"/>
    <property type="match status" value="1"/>
</dbReference>
<dbReference type="InterPro" id="IPR013830">
    <property type="entry name" value="SGNH_hydro"/>
</dbReference>
<feature type="signal peptide" evidence="1">
    <location>
        <begin position="1"/>
        <end position="30"/>
    </location>
</feature>
<dbReference type="EMBL" id="JASCTH010000018">
    <property type="protein sequence ID" value="MDI6102162.1"/>
    <property type="molecule type" value="Genomic_DNA"/>
</dbReference>
<dbReference type="Proteomes" id="UP001241758">
    <property type="component" value="Unassembled WGS sequence"/>
</dbReference>
<feature type="chain" id="PRO_5045997961" evidence="1">
    <location>
        <begin position="31"/>
        <end position="382"/>
    </location>
</feature>
<reference evidence="3 4" key="1">
    <citation type="submission" date="2023-05" db="EMBL/GenBank/DDBJ databases">
        <title>Actinoplanes sp. NEAU-A12 genome sequencing.</title>
        <authorList>
            <person name="Wang Z.-S."/>
        </authorList>
    </citation>
    <scope>NUCLEOTIDE SEQUENCE [LARGE SCALE GENOMIC DNA]</scope>
    <source>
        <strain evidence="3 4">NEAU-A12</strain>
    </source>
</reference>
<dbReference type="InterPro" id="IPR051532">
    <property type="entry name" value="Ester_Hydrolysis_Enzymes"/>
</dbReference>
<dbReference type="InterPro" id="IPR036514">
    <property type="entry name" value="SGNH_hydro_sf"/>
</dbReference>
<sequence>MTDRRSFIRAGGLLAGGLAVATATAGPASAAAPAAALPLLSWHAALANRRYAPAVIAVLGSSSSESVGATGLGRGYAHVLVENLRSMFPVAGASGGDNYVAAWGTPEWWPVVSHGGGTRSKTAGWGLKAVDLTGAGQTLTYAFIGTSAQVWYSISGSGRFSVTVDGVTVAASVGGGAPVGRDAQWTSSALAPGRHTIVVTCLDPGARIHGFATFDGDADRGIHLYNGGHGGRTSGDFASGVDAWAPRLRTVRPHLVILQLGVNDWRIGVPAAVMKENLQTIIAAVRAHTDTDPSFVVYGPPRVTADRRAQDFAHFTEAWREIAAEDTGGHGGGSGVAYFDLAARQVSPTSDNSLGLYCDDLLHMSDKGAAFTADALAAFLAP</sequence>
<accession>A0ABT6WQZ3</accession>
<evidence type="ECO:0000313" key="3">
    <source>
        <dbReference type="EMBL" id="MDI6102162.1"/>
    </source>
</evidence>
<dbReference type="Gene3D" id="2.60.120.260">
    <property type="entry name" value="Galactose-binding domain-like"/>
    <property type="match status" value="1"/>
</dbReference>
<dbReference type="SUPFAM" id="SSF52266">
    <property type="entry name" value="SGNH hydrolase"/>
    <property type="match status" value="1"/>
</dbReference>
<dbReference type="RefSeq" id="WP_282763181.1">
    <property type="nucleotide sequence ID" value="NZ_JASCTH010000018.1"/>
</dbReference>
<comment type="caution">
    <text evidence="3">The sequence shown here is derived from an EMBL/GenBank/DDBJ whole genome shotgun (WGS) entry which is preliminary data.</text>
</comment>
<dbReference type="Pfam" id="PF13472">
    <property type="entry name" value="Lipase_GDSL_2"/>
    <property type="match status" value="1"/>
</dbReference>
<protein>
    <submittedName>
        <fullName evidence="3">GDSL-type esterase/lipase family protein</fullName>
    </submittedName>
</protein>
<proteinExistence type="predicted"/>